<feature type="region of interest" description="Disordered" evidence="5">
    <location>
        <begin position="1"/>
        <end position="22"/>
    </location>
</feature>
<protein>
    <recommendedName>
        <fullName evidence="4">Mediator of RNA polymerase II transcription subunit 11</fullName>
    </recommendedName>
    <alternativeName>
        <fullName evidence="4">Mediator complex subunit 11</fullName>
    </alternativeName>
</protein>
<keyword evidence="4" id="KW-0804">Transcription</keyword>
<dbReference type="InterPro" id="IPR019404">
    <property type="entry name" value="Mediator_Med11"/>
</dbReference>
<dbReference type="AlphaFoldDB" id="A0A6A6VRM9"/>
<proteinExistence type="inferred from homology"/>
<dbReference type="GO" id="GO:0006357">
    <property type="term" value="P:regulation of transcription by RNA polymerase II"/>
    <property type="evidence" value="ECO:0007669"/>
    <property type="project" value="InterPro"/>
</dbReference>
<dbReference type="GO" id="GO:0016592">
    <property type="term" value="C:mediator complex"/>
    <property type="evidence" value="ECO:0007669"/>
    <property type="project" value="InterPro"/>
</dbReference>
<feature type="region of interest" description="Disordered" evidence="5">
    <location>
        <begin position="54"/>
        <end position="74"/>
    </location>
</feature>
<keyword evidence="3 4" id="KW-0539">Nucleus</keyword>
<evidence type="ECO:0000256" key="1">
    <source>
        <dbReference type="ARBA" id="ARBA00004123"/>
    </source>
</evidence>
<feature type="region of interest" description="Disordered" evidence="5">
    <location>
        <begin position="116"/>
        <end position="158"/>
    </location>
</feature>
<name>A0A6A6VRM9_9PLEO</name>
<keyword evidence="7" id="KW-1185">Reference proteome</keyword>
<evidence type="ECO:0000313" key="7">
    <source>
        <dbReference type="Proteomes" id="UP000799440"/>
    </source>
</evidence>
<dbReference type="Pfam" id="PF10280">
    <property type="entry name" value="Med11"/>
    <property type="match status" value="1"/>
</dbReference>
<evidence type="ECO:0000256" key="2">
    <source>
        <dbReference type="ARBA" id="ARBA00008186"/>
    </source>
</evidence>
<organism evidence="6 7">
    <name type="scientific">Sporormia fimetaria CBS 119925</name>
    <dbReference type="NCBI Taxonomy" id="1340428"/>
    <lineage>
        <taxon>Eukaryota</taxon>
        <taxon>Fungi</taxon>
        <taxon>Dikarya</taxon>
        <taxon>Ascomycota</taxon>
        <taxon>Pezizomycotina</taxon>
        <taxon>Dothideomycetes</taxon>
        <taxon>Pleosporomycetidae</taxon>
        <taxon>Pleosporales</taxon>
        <taxon>Sporormiaceae</taxon>
        <taxon>Sporormia</taxon>
    </lineage>
</organism>
<comment type="similarity">
    <text evidence="2 4">Belongs to the Mediator complex subunit 11 family.</text>
</comment>
<keyword evidence="4" id="KW-0010">Activator</keyword>
<sequence>MSSPDAMSQDSPAQSQTSLTYAQISSSHIRELDDLNKQTPSLLHKAGTSIFLLTSKPSSSSTTPPDPSSNQTTPSSRILTIETLAHQYFILVNQLRTRLHNQIAHLEAQNVIPAEPSRHIPDSSQPQMPGAPGMDKEKEEREQTWDPEPSVTNGGLGNLDVGELNARAAVRLQGTEVVLDRMQVILDVLEKRVGGEAVNGHDEGNDRVGAPEGG</sequence>
<dbReference type="EMBL" id="MU006561">
    <property type="protein sequence ID" value="KAF2752230.1"/>
    <property type="molecule type" value="Genomic_DNA"/>
</dbReference>
<evidence type="ECO:0000256" key="4">
    <source>
        <dbReference type="RuleBase" id="RU364147"/>
    </source>
</evidence>
<comment type="function">
    <text evidence="4">Component of the Mediator complex, a coactivator involved in the regulated transcription of nearly all RNA polymerase II-dependent genes. Mediator functions as a bridge to convey information from gene-specific regulatory proteins to the basal RNA polymerase II transcription machinery. Mediator is recruited to promoters by direct interactions with regulatory proteins and serves as a scaffold for the assembly of a functional pre-initiation complex with RNA polymerase II and the general transcription factors.</text>
</comment>
<evidence type="ECO:0000256" key="5">
    <source>
        <dbReference type="SAM" id="MobiDB-lite"/>
    </source>
</evidence>
<gene>
    <name evidence="4" type="primary">MED11</name>
    <name evidence="6" type="ORF">M011DRAFT_455040</name>
</gene>
<dbReference type="OrthoDB" id="5418434at2759"/>
<comment type="subcellular location">
    <subcellularLocation>
        <location evidence="1 4">Nucleus</location>
    </subcellularLocation>
</comment>
<feature type="compositionally biased region" description="Basic and acidic residues" evidence="5">
    <location>
        <begin position="134"/>
        <end position="144"/>
    </location>
</feature>
<accession>A0A6A6VRM9</accession>
<reference evidence="6" key="1">
    <citation type="journal article" date="2020" name="Stud. Mycol.">
        <title>101 Dothideomycetes genomes: a test case for predicting lifestyles and emergence of pathogens.</title>
        <authorList>
            <person name="Haridas S."/>
            <person name="Albert R."/>
            <person name="Binder M."/>
            <person name="Bloem J."/>
            <person name="Labutti K."/>
            <person name="Salamov A."/>
            <person name="Andreopoulos B."/>
            <person name="Baker S."/>
            <person name="Barry K."/>
            <person name="Bills G."/>
            <person name="Bluhm B."/>
            <person name="Cannon C."/>
            <person name="Castanera R."/>
            <person name="Culley D."/>
            <person name="Daum C."/>
            <person name="Ezra D."/>
            <person name="Gonzalez J."/>
            <person name="Henrissat B."/>
            <person name="Kuo A."/>
            <person name="Liang C."/>
            <person name="Lipzen A."/>
            <person name="Lutzoni F."/>
            <person name="Magnuson J."/>
            <person name="Mondo S."/>
            <person name="Nolan M."/>
            <person name="Ohm R."/>
            <person name="Pangilinan J."/>
            <person name="Park H.-J."/>
            <person name="Ramirez L."/>
            <person name="Alfaro M."/>
            <person name="Sun H."/>
            <person name="Tritt A."/>
            <person name="Yoshinaga Y."/>
            <person name="Zwiers L.-H."/>
            <person name="Turgeon B."/>
            <person name="Goodwin S."/>
            <person name="Spatafora J."/>
            <person name="Crous P."/>
            <person name="Grigoriev I."/>
        </authorList>
    </citation>
    <scope>NUCLEOTIDE SEQUENCE</scope>
    <source>
        <strain evidence="6">CBS 119925</strain>
    </source>
</reference>
<evidence type="ECO:0000256" key="3">
    <source>
        <dbReference type="ARBA" id="ARBA00023242"/>
    </source>
</evidence>
<keyword evidence="4" id="KW-0805">Transcription regulation</keyword>
<dbReference type="Proteomes" id="UP000799440">
    <property type="component" value="Unassembled WGS sequence"/>
</dbReference>
<evidence type="ECO:0000313" key="6">
    <source>
        <dbReference type="EMBL" id="KAF2752230.1"/>
    </source>
</evidence>
<dbReference type="GO" id="GO:0003712">
    <property type="term" value="F:transcription coregulator activity"/>
    <property type="evidence" value="ECO:0007669"/>
    <property type="project" value="InterPro"/>
</dbReference>
<comment type="subunit">
    <text evidence="4">Component of the Mediator complex.</text>
</comment>